<name>A0A9P8C619_9HELO</name>
<gene>
    <name evidence="4" type="ORF">BJ875DRAFT_542331</name>
</gene>
<evidence type="ECO:0000313" key="4">
    <source>
        <dbReference type="EMBL" id="KAG9235184.1"/>
    </source>
</evidence>
<comment type="similarity">
    <text evidence="1">Belongs to the universal ribosomal protein uL1 family.</text>
</comment>
<evidence type="ECO:0000256" key="2">
    <source>
        <dbReference type="ARBA" id="ARBA00022980"/>
    </source>
</evidence>
<dbReference type="AlphaFoldDB" id="A0A9P8C619"/>
<dbReference type="EMBL" id="MU251439">
    <property type="protein sequence ID" value="KAG9235184.1"/>
    <property type="molecule type" value="Genomic_DNA"/>
</dbReference>
<organism evidence="4 5">
    <name type="scientific">Amylocarpus encephaloides</name>
    <dbReference type="NCBI Taxonomy" id="45428"/>
    <lineage>
        <taxon>Eukaryota</taxon>
        <taxon>Fungi</taxon>
        <taxon>Dikarya</taxon>
        <taxon>Ascomycota</taxon>
        <taxon>Pezizomycotina</taxon>
        <taxon>Leotiomycetes</taxon>
        <taxon>Helotiales</taxon>
        <taxon>Helotiales incertae sedis</taxon>
        <taxon>Amylocarpus</taxon>
    </lineage>
</organism>
<dbReference type="InterPro" id="IPR023674">
    <property type="entry name" value="Ribosomal_uL1-like"/>
</dbReference>
<keyword evidence="3" id="KW-0687">Ribonucleoprotein</keyword>
<keyword evidence="2 4" id="KW-0689">Ribosomal protein</keyword>
<dbReference type="FunFam" id="3.40.50.790:FF:000001">
    <property type="entry name" value="50S ribosomal protein L1"/>
    <property type="match status" value="1"/>
</dbReference>
<reference evidence="4" key="1">
    <citation type="journal article" date="2021" name="IMA Fungus">
        <title>Genomic characterization of three marine fungi, including Emericellopsis atlantica sp. nov. with signatures of a generalist lifestyle and marine biomass degradation.</title>
        <authorList>
            <person name="Hagestad O.C."/>
            <person name="Hou L."/>
            <person name="Andersen J.H."/>
            <person name="Hansen E.H."/>
            <person name="Altermark B."/>
            <person name="Li C."/>
            <person name="Kuhnert E."/>
            <person name="Cox R.J."/>
            <person name="Crous P.W."/>
            <person name="Spatafora J.W."/>
            <person name="Lail K."/>
            <person name="Amirebrahimi M."/>
            <person name="Lipzen A."/>
            <person name="Pangilinan J."/>
            <person name="Andreopoulos W."/>
            <person name="Hayes R.D."/>
            <person name="Ng V."/>
            <person name="Grigoriev I.V."/>
            <person name="Jackson S.A."/>
            <person name="Sutton T.D.S."/>
            <person name="Dobson A.D.W."/>
            <person name="Rama T."/>
        </authorList>
    </citation>
    <scope>NUCLEOTIDE SEQUENCE</scope>
    <source>
        <strain evidence="4">TRa018bII</strain>
    </source>
</reference>
<dbReference type="InterPro" id="IPR016095">
    <property type="entry name" value="Ribosomal_uL1_3-a/b-sand"/>
</dbReference>
<sequence>MSTPIPCLAQLSKACTSRITSTPRSLPIRYFSTTPSCRAKLVQKMVSKKGKTAPVKKLNGKNVVEKKKKVSTHWKQPDVSKEEQYSLLDAMRALRAWEVGQKPTSVKYEVALRLSGLKNGPVVRNRIRLPYPVQTDFNVCVICPPDSKYAEAARAAGAVLVGEDDVFEKIKEGIITFDRCICQADSLPKMNKSGVGRILGPKGLMPSIKTHTVVADPAKSMRDMIGASEYRERQGVVRMSVGQLGHTPDQLKKNIKSFMEALQKDISRLSDKIAKDVVEVVLSSTNGPGLPLNGAFQDAKTTVTEQDLVGS</sequence>
<dbReference type="SUPFAM" id="SSF56808">
    <property type="entry name" value="Ribosomal protein L1"/>
    <property type="match status" value="1"/>
</dbReference>
<dbReference type="Pfam" id="PF00687">
    <property type="entry name" value="Ribosomal_L1"/>
    <property type="match status" value="1"/>
</dbReference>
<dbReference type="CDD" id="cd00403">
    <property type="entry name" value="Ribosomal_L1"/>
    <property type="match status" value="1"/>
</dbReference>
<evidence type="ECO:0000256" key="1">
    <source>
        <dbReference type="ARBA" id="ARBA00010531"/>
    </source>
</evidence>
<dbReference type="Gene3D" id="3.40.50.790">
    <property type="match status" value="1"/>
</dbReference>
<proteinExistence type="inferred from homology"/>
<dbReference type="GO" id="GO:0003735">
    <property type="term" value="F:structural constituent of ribosome"/>
    <property type="evidence" value="ECO:0007669"/>
    <property type="project" value="TreeGrafter"/>
</dbReference>
<protein>
    <submittedName>
        <fullName evidence="4">Ribosomal protein L1-like protein</fullName>
    </submittedName>
</protein>
<dbReference type="Gene3D" id="3.30.190.20">
    <property type="match status" value="1"/>
</dbReference>
<dbReference type="GO" id="GO:0005762">
    <property type="term" value="C:mitochondrial large ribosomal subunit"/>
    <property type="evidence" value="ECO:0007669"/>
    <property type="project" value="TreeGrafter"/>
</dbReference>
<comment type="caution">
    <text evidence="4">The sequence shown here is derived from an EMBL/GenBank/DDBJ whole genome shotgun (WGS) entry which is preliminary data.</text>
</comment>
<evidence type="ECO:0000256" key="3">
    <source>
        <dbReference type="ARBA" id="ARBA00023274"/>
    </source>
</evidence>
<dbReference type="Proteomes" id="UP000824998">
    <property type="component" value="Unassembled WGS sequence"/>
</dbReference>
<evidence type="ECO:0000313" key="5">
    <source>
        <dbReference type="Proteomes" id="UP000824998"/>
    </source>
</evidence>
<dbReference type="InterPro" id="IPR028364">
    <property type="entry name" value="Ribosomal_uL1/biogenesis"/>
</dbReference>
<accession>A0A9P8C619</accession>
<dbReference type="PANTHER" id="PTHR36427:SF3">
    <property type="entry name" value="LARGE RIBOSOMAL SUBUNIT PROTEIN UL1M"/>
    <property type="match status" value="1"/>
</dbReference>
<dbReference type="PANTHER" id="PTHR36427">
    <property type="entry name" value="54S RIBOSOMAL PROTEIN L1, MITOCHONDRIAL"/>
    <property type="match status" value="1"/>
</dbReference>
<keyword evidence="5" id="KW-1185">Reference proteome</keyword>
<dbReference type="OrthoDB" id="1747252at2759"/>